<comment type="function">
    <text evidence="1">Golgi membrane protein involved in vesicular trafficking and spindle migration.</text>
</comment>
<evidence type="ECO:0000256" key="3">
    <source>
        <dbReference type="ARBA" id="ARBA00008640"/>
    </source>
</evidence>
<keyword evidence="7 10" id="KW-1133">Transmembrane helix</keyword>
<dbReference type="Proteomes" id="UP000070700">
    <property type="component" value="Unassembled WGS sequence"/>
</dbReference>
<dbReference type="KEGG" id="psco:LY89DRAFT_578995"/>
<evidence type="ECO:0000256" key="2">
    <source>
        <dbReference type="ARBA" id="ARBA00004653"/>
    </source>
</evidence>
<dbReference type="GO" id="GO:0000139">
    <property type="term" value="C:Golgi membrane"/>
    <property type="evidence" value="ECO:0007669"/>
    <property type="project" value="UniProtKB-SubCell"/>
</dbReference>
<evidence type="ECO:0000256" key="9">
    <source>
        <dbReference type="ARBA" id="ARBA00023136"/>
    </source>
</evidence>
<feature type="domain" description="VTT" evidence="11">
    <location>
        <begin position="59"/>
        <end position="173"/>
    </location>
</feature>
<keyword evidence="6 10" id="KW-0812">Transmembrane</keyword>
<gene>
    <name evidence="12" type="ORF">LY89DRAFT_578995</name>
</gene>
<dbReference type="InterPro" id="IPR051076">
    <property type="entry name" value="Golgi_membrane_TVP38/TMEM64"/>
</dbReference>
<keyword evidence="9 10" id="KW-0472">Membrane</keyword>
<dbReference type="PANTHER" id="PTHR47549">
    <property type="entry name" value="GOLGI APPARATUS MEMBRANE PROTEIN TVP38-RELATED"/>
    <property type="match status" value="1"/>
</dbReference>
<evidence type="ECO:0000259" key="11">
    <source>
        <dbReference type="Pfam" id="PF09335"/>
    </source>
</evidence>
<dbReference type="InterPro" id="IPR032816">
    <property type="entry name" value="VTT_dom"/>
</dbReference>
<evidence type="ECO:0000256" key="6">
    <source>
        <dbReference type="ARBA" id="ARBA00022692"/>
    </source>
</evidence>
<comment type="similarity">
    <text evidence="3">Belongs to the TVP38/TMEM64 family.</text>
</comment>
<dbReference type="InParanoid" id="A0A194XKY3"/>
<evidence type="ECO:0000256" key="1">
    <source>
        <dbReference type="ARBA" id="ARBA00002978"/>
    </source>
</evidence>
<keyword evidence="13" id="KW-1185">Reference proteome</keyword>
<evidence type="ECO:0000256" key="4">
    <source>
        <dbReference type="ARBA" id="ARBA00013533"/>
    </source>
</evidence>
<accession>A0A194XKY3</accession>
<feature type="transmembrane region" description="Helical" evidence="10">
    <location>
        <begin position="184"/>
        <end position="201"/>
    </location>
</feature>
<name>A0A194XKY3_MOLSC</name>
<dbReference type="PANTHER" id="PTHR47549:SF2">
    <property type="entry name" value="GOLGI APPARATUS MEMBRANE PROTEIN TVP38"/>
    <property type="match status" value="1"/>
</dbReference>
<organism evidence="12 13">
    <name type="scientific">Mollisia scopiformis</name>
    <name type="common">Conifer needle endophyte fungus</name>
    <name type="synonym">Phialocephala scopiformis</name>
    <dbReference type="NCBI Taxonomy" id="149040"/>
    <lineage>
        <taxon>Eukaryota</taxon>
        <taxon>Fungi</taxon>
        <taxon>Dikarya</taxon>
        <taxon>Ascomycota</taxon>
        <taxon>Pezizomycotina</taxon>
        <taxon>Leotiomycetes</taxon>
        <taxon>Helotiales</taxon>
        <taxon>Mollisiaceae</taxon>
        <taxon>Mollisia</taxon>
    </lineage>
</organism>
<dbReference type="EMBL" id="KQ947409">
    <property type="protein sequence ID" value="KUJ20791.1"/>
    <property type="molecule type" value="Genomic_DNA"/>
</dbReference>
<feature type="transmembrane region" description="Helical" evidence="10">
    <location>
        <begin position="39"/>
        <end position="57"/>
    </location>
</feature>
<dbReference type="GeneID" id="28818706"/>
<dbReference type="STRING" id="149040.A0A194XKY3"/>
<feature type="transmembrane region" description="Helical" evidence="10">
    <location>
        <begin position="151"/>
        <end position="172"/>
    </location>
</feature>
<evidence type="ECO:0000256" key="10">
    <source>
        <dbReference type="SAM" id="Phobius"/>
    </source>
</evidence>
<sequence length="217" mass="23910">MVPLGIFVIVLCVLFEVYKSDFERWVSPLTDWLRKREKWSWTIPVAILFVLSFPPLFGHEIVQLIVGLTYPLGVALGIACAGSILGEAGCFVVFKYCFSGYVEKKIRQKIKWAATARVAQQAGFKGVLVIRYSIVPPHLANPLFACTGMKFWLYMSTVILSLPKSMVFVALGAPSSEHSKGAKVGKVIAIGIVVAITSKAFSNYSLNYDLLIIPSLC</sequence>
<dbReference type="AlphaFoldDB" id="A0A194XKY3"/>
<proteinExistence type="inferred from homology"/>
<evidence type="ECO:0000256" key="8">
    <source>
        <dbReference type="ARBA" id="ARBA00023034"/>
    </source>
</evidence>
<evidence type="ECO:0000256" key="7">
    <source>
        <dbReference type="ARBA" id="ARBA00022989"/>
    </source>
</evidence>
<comment type="subcellular location">
    <subcellularLocation>
        <location evidence="2">Golgi apparatus membrane</location>
        <topology evidence="2">Multi-pass membrane protein</topology>
    </subcellularLocation>
</comment>
<reference evidence="12 13" key="1">
    <citation type="submission" date="2015-10" db="EMBL/GenBank/DDBJ databases">
        <title>Full genome of DAOMC 229536 Phialocephala scopiformis, a fungal endophyte of spruce producing the potent anti-insectan compound rugulosin.</title>
        <authorList>
            <consortium name="DOE Joint Genome Institute"/>
            <person name="Walker A.K."/>
            <person name="Frasz S.L."/>
            <person name="Seifert K.A."/>
            <person name="Miller J.D."/>
            <person name="Mondo S.J."/>
            <person name="Labutti K."/>
            <person name="Lipzen A."/>
            <person name="Dockter R."/>
            <person name="Kennedy M."/>
            <person name="Grigoriev I.V."/>
            <person name="Spatafora J.W."/>
        </authorList>
    </citation>
    <scope>NUCLEOTIDE SEQUENCE [LARGE SCALE GENOMIC DNA]</scope>
    <source>
        <strain evidence="12 13">CBS 120377</strain>
    </source>
</reference>
<dbReference type="Pfam" id="PF09335">
    <property type="entry name" value="VTT_dom"/>
    <property type="match status" value="1"/>
</dbReference>
<protein>
    <recommendedName>
        <fullName evidence="4">Golgi apparatus membrane protein TVP38</fullName>
    </recommendedName>
    <alternativeName>
        <fullName evidence="5">Golgi apparatus membrane protein tvp38</fullName>
    </alternativeName>
</protein>
<evidence type="ECO:0000313" key="12">
    <source>
        <dbReference type="EMBL" id="KUJ20791.1"/>
    </source>
</evidence>
<dbReference type="OrthoDB" id="166803at2759"/>
<evidence type="ECO:0000313" key="13">
    <source>
        <dbReference type="Proteomes" id="UP000070700"/>
    </source>
</evidence>
<evidence type="ECO:0000256" key="5">
    <source>
        <dbReference type="ARBA" id="ARBA00020673"/>
    </source>
</evidence>
<feature type="transmembrane region" description="Helical" evidence="10">
    <location>
        <begin position="64"/>
        <end position="85"/>
    </location>
</feature>
<keyword evidence="8" id="KW-0333">Golgi apparatus</keyword>
<dbReference type="RefSeq" id="XP_018075146.1">
    <property type="nucleotide sequence ID" value="XM_018208980.1"/>
</dbReference>